<feature type="compositionally biased region" description="Low complexity" evidence="1">
    <location>
        <begin position="814"/>
        <end position="827"/>
    </location>
</feature>
<name>A0AAE0EQS3_9CHLO</name>
<organism evidence="3 4">
    <name type="scientific">Cymbomonas tetramitiformis</name>
    <dbReference type="NCBI Taxonomy" id="36881"/>
    <lineage>
        <taxon>Eukaryota</taxon>
        <taxon>Viridiplantae</taxon>
        <taxon>Chlorophyta</taxon>
        <taxon>Pyramimonadophyceae</taxon>
        <taxon>Pyramimonadales</taxon>
        <taxon>Pyramimonadaceae</taxon>
        <taxon>Cymbomonas</taxon>
    </lineage>
</organism>
<feature type="region of interest" description="Disordered" evidence="1">
    <location>
        <begin position="608"/>
        <end position="853"/>
    </location>
</feature>
<keyword evidence="2" id="KW-1133">Transmembrane helix</keyword>
<feature type="region of interest" description="Disordered" evidence="1">
    <location>
        <begin position="544"/>
        <end position="572"/>
    </location>
</feature>
<dbReference type="InterPro" id="IPR011989">
    <property type="entry name" value="ARM-like"/>
</dbReference>
<proteinExistence type="predicted"/>
<keyword evidence="2" id="KW-0812">Transmembrane</keyword>
<comment type="caution">
    <text evidence="3">The sequence shown here is derived from an EMBL/GenBank/DDBJ whole genome shotgun (WGS) entry which is preliminary data.</text>
</comment>
<evidence type="ECO:0000256" key="2">
    <source>
        <dbReference type="SAM" id="Phobius"/>
    </source>
</evidence>
<evidence type="ECO:0000313" key="4">
    <source>
        <dbReference type="Proteomes" id="UP001190700"/>
    </source>
</evidence>
<dbReference type="AlphaFoldDB" id="A0AAE0EQS3"/>
<feature type="region of interest" description="Disordered" evidence="1">
    <location>
        <begin position="69"/>
        <end position="95"/>
    </location>
</feature>
<feature type="region of interest" description="Disordered" evidence="1">
    <location>
        <begin position="976"/>
        <end position="1007"/>
    </location>
</feature>
<feature type="compositionally biased region" description="Low complexity" evidence="1">
    <location>
        <begin position="796"/>
        <end position="807"/>
    </location>
</feature>
<dbReference type="SUPFAM" id="SSF48371">
    <property type="entry name" value="ARM repeat"/>
    <property type="match status" value="1"/>
</dbReference>
<dbReference type="EMBL" id="LGRX02034586">
    <property type="protein sequence ID" value="KAK3237458.1"/>
    <property type="molecule type" value="Genomic_DNA"/>
</dbReference>
<feature type="compositionally biased region" description="Basic and acidic residues" evidence="1">
    <location>
        <begin position="613"/>
        <end position="633"/>
    </location>
</feature>
<dbReference type="InterPro" id="IPR016024">
    <property type="entry name" value="ARM-type_fold"/>
</dbReference>
<evidence type="ECO:0000313" key="3">
    <source>
        <dbReference type="EMBL" id="KAK3237458.1"/>
    </source>
</evidence>
<reference evidence="3 4" key="1">
    <citation type="journal article" date="2015" name="Genome Biol. Evol.">
        <title>Comparative Genomics of a Bacterivorous Green Alga Reveals Evolutionary Causalities and Consequences of Phago-Mixotrophic Mode of Nutrition.</title>
        <authorList>
            <person name="Burns J.A."/>
            <person name="Paasch A."/>
            <person name="Narechania A."/>
            <person name="Kim E."/>
        </authorList>
    </citation>
    <scope>NUCLEOTIDE SEQUENCE [LARGE SCALE GENOMIC DNA]</scope>
    <source>
        <strain evidence="3 4">PLY_AMNH</strain>
    </source>
</reference>
<dbReference type="Gene3D" id="1.25.10.10">
    <property type="entry name" value="Leucine-rich Repeat Variant"/>
    <property type="match status" value="1"/>
</dbReference>
<feature type="transmembrane region" description="Helical" evidence="2">
    <location>
        <begin position="245"/>
        <end position="263"/>
    </location>
</feature>
<evidence type="ECO:0000256" key="1">
    <source>
        <dbReference type="SAM" id="MobiDB-lite"/>
    </source>
</evidence>
<dbReference type="Proteomes" id="UP001190700">
    <property type="component" value="Unassembled WGS sequence"/>
</dbReference>
<gene>
    <name evidence="3" type="ORF">CYMTET_52469</name>
</gene>
<accession>A0AAE0EQS3</accession>
<feature type="compositionally biased region" description="Basic and acidic residues" evidence="1">
    <location>
        <begin position="676"/>
        <end position="687"/>
    </location>
</feature>
<sequence length="1007" mass="112300">MTALENRQIGFRSARERALAVLCSNREIADKVMADAPEISVEEEAAPDEDEPDVRHDTARTAIQRLMGSTLNASQEHDAKTGKKNRHSSGEKPQFKSITTATAIAALGWLAYHSEEPEGELSLIGLHRNKLADGGSISTVRGTLETWSKPDGGGREVENVGCATIMLLCTVTKLLPEKDVADVVWCLEKVYATNAFATNWACAGIWALARTPAHRETLLRETNVLMALIEVMEFWKDKMVLKKNMQVVCLIGLYAIAAMWLLMTEPEEKHLQRGLHVFSEMEDSIWAVFPGNPRGVDPSSRPVPSLRIVEILVELIQMNITGPPQAHVKEVAIGFLWHLVEKDLGLEAHAMEQELVVPLHDIGINENLPTSLRLLSLNFLQDLAQNAPNIKIMGDHVLVEKICVNFISSGIPELEERGCQGIAHLTGCNPATKAVKVSLLDRNTARLLVAIIKRDEYLPCQRFALIALFNISNETQCNVEVCTVGLHTLMGLNWKLEDEEALWLTCGILKNCQANPANRVRLYKAELEYKHKMVEIEKVHQEKVMPKTRKTSADRSEKKSVDKAESVIDEEERQQRELEKLRLLEDTPQEKRTRAEFLIWANKEFQNKKPPKRLYDPNEKRYLPKEETERENRPQLSQLMNEPLRTLWDAPKPRSASGRFSNLFPPPSPSPEESLIDPRLHQTRESAEPNTSRASTSRQSTDRHASSSRQSHSSHMLPPRSQSTEPRLSHNRQGNDRHPDLQRPATSNSMRPTLEGPRASSPSPSGCNALDRRKMTGRPPLRRTPSSARAPGPAFSSRSSIRSSSAGHSRRPASRSSSVPCSRPASSMAAFRTTDRNERYEIDSSPSVPNMGGRLERWDPPIAEYQQHNSFDYDLSDIAQKLLITERPSHVKKRLKETSEKVAEAEGADQLRLNGGPAERPTTDHIDGIIVAEALPKCEPSRPLTMFCQSGTDTPDMNGVVQTPVQVVLEPGTARNRFTFDTTSGPFGMGTPTPRPSSASLRSKAAC</sequence>
<keyword evidence="2" id="KW-0472">Membrane</keyword>
<protein>
    <submittedName>
        <fullName evidence="3">Uncharacterized protein</fullName>
    </submittedName>
</protein>
<feature type="compositionally biased region" description="Polar residues" evidence="1">
    <location>
        <begin position="688"/>
        <end position="699"/>
    </location>
</feature>
<keyword evidence="4" id="KW-1185">Reference proteome</keyword>
<feature type="compositionally biased region" description="Basic and acidic residues" evidence="1">
    <location>
        <begin position="833"/>
        <end position="842"/>
    </location>
</feature>
<feature type="compositionally biased region" description="Basic and acidic residues" evidence="1">
    <location>
        <begin position="544"/>
        <end position="566"/>
    </location>
</feature>